<reference evidence="2" key="1">
    <citation type="journal article" date="2024" name="Front. Bioeng. Biotechnol.">
        <title>Genome-scale model development and genomic sequencing of the oleaginous clade Lipomyces.</title>
        <authorList>
            <person name="Czajka J.J."/>
            <person name="Han Y."/>
            <person name="Kim J."/>
            <person name="Mondo S.J."/>
            <person name="Hofstad B.A."/>
            <person name="Robles A."/>
            <person name="Haridas S."/>
            <person name="Riley R."/>
            <person name="LaButti K."/>
            <person name="Pangilinan J."/>
            <person name="Andreopoulos W."/>
            <person name="Lipzen A."/>
            <person name="Yan J."/>
            <person name="Wang M."/>
            <person name="Ng V."/>
            <person name="Grigoriev I.V."/>
            <person name="Spatafora J.W."/>
            <person name="Magnuson J.K."/>
            <person name="Baker S.E."/>
            <person name="Pomraning K.R."/>
        </authorList>
    </citation>
    <scope>NUCLEOTIDE SEQUENCE [LARGE SCALE GENOMIC DNA]</scope>
    <source>
        <strain evidence="2">CBS 10300</strain>
    </source>
</reference>
<organism evidence="1 2">
    <name type="scientific">Lipomyces orientalis</name>
    <dbReference type="NCBI Taxonomy" id="1233043"/>
    <lineage>
        <taxon>Eukaryota</taxon>
        <taxon>Fungi</taxon>
        <taxon>Dikarya</taxon>
        <taxon>Ascomycota</taxon>
        <taxon>Saccharomycotina</taxon>
        <taxon>Lipomycetes</taxon>
        <taxon>Lipomycetales</taxon>
        <taxon>Lipomycetaceae</taxon>
        <taxon>Lipomyces</taxon>
    </lineage>
</organism>
<accession>A0ACC3TEG1</accession>
<proteinExistence type="predicted"/>
<comment type="caution">
    <text evidence="1">The sequence shown here is derived from an EMBL/GenBank/DDBJ whole genome shotgun (WGS) entry which is preliminary data.</text>
</comment>
<keyword evidence="2" id="KW-1185">Reference proteome</keyword>
<protein>
    <submittedName>
        <fullName evidence="1">SAC3/GANP/Nin1/mts3/eIF-3 p25 family-domain-containing protein</fullName>
    </submittedName>
</protein>
<gene>
    <name evidence="1" type="ORF">V1517DRAFT_332414</name>
</gene>
<sequence>MSQKSFETRARELASAFAAKDYERCSHLLPPLKVTLSQLNILVPLLSSDLGLLAVARDILEIGALTAIFLRDDMLFSRYIAQLSPFYAMKDKIEPASSNEKKLIALRLLLLLSKNDIAEFHTELETLEDEADKDVYIRYPVMLERWLMEGSYDKVWKATTQRSEVPTEEFAIFADILVDTIRSEIATCSEKAYPSLPLMNAKHLLFFTEDDELVEFIGQRGWTARDGRIYFPQESTEPLESGIPMENIIENTLGYARELETIV</sequence>
<evidence type="ECO:0000313" key="1">
    <source>
        <dbReference type="EMBL" id="KAK9319494.1"/>
    </source>
</evidence>
<name>A0ACC3TEG1_9ASCO</name>
<dbReference type="Proteomes" id="UP001489719">
    <property type="component" value="Unassembled WGS sequence"/>
</dbReference>
<evidence type="ECO:0000313" key="2">
    <source>
        <dbReference type="Proteomes" id="UP001489719"/>
    </source>
</evidence>
<dbReference type="EMBL" id="MU970183">
    <property type="protein sequence ID" value="KAK9319494.1"/>
    <property type="molecule type" value="Genomic_DNA"/>
</dbReference>